<evidence type="ECO:0000313" key="2">
    <source>
        <dbReference type="EMBL" id="EAU35467.1"/>
    </source>
</evidence>
<dbReference type="EMBL" id="CH476598">
    <property type="protein sequence ID" value="EAU35467.1"/>
    <property type="molecule type" value="Genomic_DNA"/>
</dbReference>
<dbReference type="VEuPathDB" id="FungiDB:ATEG_03665"/>
<protein>
    <submittedName>
        <fullName evidence="2">Uncharacterized protein</fullName>
    </submittedName>
</protein>
<name>Q0CRL9_ASPTN</name>
<dbReference type="HOGENOM" id="CLU_2170563_0_0_1"/>
<feature type="region of interest" description="Disordered" evidence="1">
    <location>
        <begin position="66"/>
        <end position="110"/>
    </location>
</feature>
<proteinExistence type="predicted"/>
<dbReference type="GeneID" id="4318297"/>
<feature type="compositionally biased region" description="Basic and acidic residues" evidence="1">
    <location>
        <begin position="99"/>
        <end position="110"/>
    </location>
</feature>
<dbReference type="AlphaFoldDB" id="Q0CRL9"/>
<accession>Q0CRL9</accession>
<reference evidence="3" key="1">
    <citation type="submission" date="2005-09" db="EMBL/GenBank/DDBJ databases">
        <title>Annotation of the Aspergillus terreus NIH2624 genome.</title>
        <authorList>
            <person name="Birren B.W."/>
            <person name="Lander E.S."/>
            <person name="Galagan J.E."/>
            <person name="Nusbaum C."/>
            <person name="Devon K."/>
            <person name="Henn M."/>
            <person name="Ma L.-J."/>
            <person name="Jaffe D.B."/>
            <person name="Butler J."/>
            <person name="Alvarez P."/>
            <person name="Gnerre S."/>
            <person name="Grabherr M."/>
            <person name="Kleber M."/>
            <person name="Mauceli E.W."/>
            <person name="Brockman W."/>
            <person name="Rounsley S."/>
            <person name="Young S.K."/>
            <person name="LaButti K."/>
            <person name="Pushparaj V."/>
            <person name="DeCaprio D."/>
            <person name="Crawford M."/>
            <person name="Koehrsen M."/>
            <person name="Engels R."/>
            <person name="Montgomery P."/>
            <person name="Pearson M."/>
            <person name="Howarth C."/>
            <person name="Larson L."/>
            <person name="Luoma S."/>
            <person name="White J."/>
            <person name="Alvarado L."/>
            <person name="Kodira C.D."/>
            <person name="Zeng Q."/>
            <person name="Oleary S."/>
            <person name="Yandava C."/>
            <person name="Denning D.W."/>
            <person name="Nierman W.C."/>
            <person name="Milne T."/>
            <person name="Madden K."/>
        </authorList>
    </citation>
    <scope>NUCLEOTIDE SEQUENCE [LARGE SCALE GENOMIC DNA]</scope>
    <source>
        <strain evidence="3">NIH 2624 / FGSC A1156</strain>
    </source>
</reference>
<evidence type="ECO:0000313" key="3">
    <source>
        <dbReference type="Proteomes" id="UP000007963"/>
    </source>
</evidence>
<sequence>MGQVSASDHLNYPFELGGCPRRCAGELETVDTEFVAAIAGCCCFGGGDDSDSGLALELAVSTRRELQPMGPAVDQREDGRTEEEEEELLTADVSELTENEPRRREKSKTS</sequence>
<dbReference type="RefSeq" id="XP_001212843.1">
    <property type="nucleotide sequence ID" value="XM_001212843.1"/>
</dbReference>
<gene>
    <name evidence="2" type="ORF">ATEG_03665</name>
</gene>
<feature type="compositionally biased region" description="Acidic residues" evidence="1">
    <location>
        <begin position="80"/>
        <end position="89"/>
    </location>
</feature>
<organism evidence="2 3">
    <name type="scientific">Aspergillus terreus (strain NIH 2624 / FGSC A1156)</name>
    <dbReference type="NCBI Taxonomy" id="341663"/>
    <lineage>
        <taxon>Eukaryota</taxon>
        <taxon>Fungi</taxon>
        <taxon>Dikarya</taxon>
        <taxon>Ascomycota</taxon>
        <taxon>Pezizomycotina</taxon>
        <taxon>Eurotiomycetes</taxon>
        <taxon>Eurotiomycetidae</taxon>
        <taxon>Eurotiales</taxon>
        <taxon>Aspergillaceae</taxon>
        <taxon>Aspergillus</taxon>
        <taxon>Aspergillus subgen. Circumdati</taxon>
    </lineage>
</organism>
<dbReference type="Proteomes" id="UP000007963">
    <property type="component" value="Unassembled WGS sequence"/>
</dbReference>
<evidence type="ECO:0000256" key="1">
    <source>
        <dbReference type="SAM" id="MobiDB-lite"/>
    </source>
</evidence>